<dbReference type="Proteomes" id="UP001161567">
    <property type="component" value="Unassembled WGS sequence"/>
</dbReference>
<evidence type="ECO:0000256" key="1">
    <source>
        <dbReference type="SAM" id="Phobius"/>
    </source>
</evidence>
<accession>A0AA42QQV5</accession>
<organism evidence="2 3">
    <name type="scientific">Acinetobacter johnsonii</name>
    <dbReference type="NCBI Taxonomy" id="40214"/>
    <lineage>
        <taxon>Bacteria</taxon>
        <taxon>Pseudomonadati</taxon>
        <taxon>Pseudomonadota</taxon>
        <taxon>Gammaproteobacteria</taxon>
        <taxon>Moraxellales</taxon>
        <taxon>Moraxellaceae</taxon>
        <taxon>Acinetobacter</taxon>
    </lineage>
</organism>
<dbReference type="RefSeq" id="WP_279746883.1">
    <property type="nucleotide sequence ID" value="NZ_JAOCIL010000001.1"/>
</dbReference>
<evidence type="ECO:0000313" key="2">
    <source>
        <dbReference type="EMBL" id="MDH1439069.1"/>
    </source>
</evidence>
<comment type="caution">
    <text evidence="2">The sequence shown here is derived from an EMBL/GenBank/DDBJ whole genome shotgun (WGS) entry which is preliminary data.</text>
</comment>
<evidence type="ECO:0000313" key="3">
    <source>
        <dbReference type="Proteomes" id="UP001161567"/>
    </source>
</evidence>
<keyword evidence="1" id="KW-1133">Transmembrane helix</keyword>
<reference evidence="2" key="1">
    <citation type="submission" date="2022-09" db="EMBL/GenBank/DDBJ databases">
        <title>Intensive care unit water sources are persistently colonized with multi-drug resistant bacteria and are the site of extensive horizontal gene transfer of antibiotic resistance genes.</title>
        <authorList>
            <person name="Diorio-Toth L."/>
        </authorList>
    </citation>
    <scope>NUCLEOTIDE SEQUENCE</scope>
    <source>
        <strain evidence="2">GD03725</strain>
    </source>
</reference>
<dbReference type="AlphaFoldDB" id="A0AA42QQV5"/>
<sequence length="176" mass="20073">MIKKSVFHSLDLQKLILILIIGCVSSLFLISIFVLNYVIKEQLTENSLAANQRYASKISFSTDKYFESMLSELRYSAQIVGQDFSNQQVLKAEVIRLKNQSQKFNSITIVDKNAFILEHSPQTIHVDPKKQYKTLGITEALKLKKTYISSPYKGLSNNLIGLCCTNIQKLNFFQVI</sequence>
<protein>
    <submittedName>
        <fullName evidence="2">Uncharacterized protein</fullName>
    </submittedName>
</protein>
<keyword evidence="1" id="KW-0812">Transmembrane</keyword>
<proteinExistence type="predicted"/>
<feature type="transmembrane region" description="Helical" evidence="1">
    <location>
        <begin position="15"/>
        <end position="39"/>
    </location>
</feature>
<gene>
    <name evidence="2" type="ORF">N5I27_12025</name>
</gene>
<dbReference type="EMBL" id="JAOCIL010000001">
    <property type="protein sequence ID" value="MDH1439069.1"/>
    <property type="molecule type" value="Genomic_DNA"/>
</dbReference>
<keyword evidence="1" id="KW-0472">Membrane</keyword>
<name>A0AA42QQV5_ACIJO</name>